<dbReference type="Proteomes" id="UP000054279">
    <property type="component" value="Unassembled WGS sequence"/>
</dbReference>
<protein>
    <submittedName>
        <fullName evidence="1">Uncharacterized protein</fullName>
    </submittedName>
</protein>
<feature type="non-terminal residue" evidence="1">
    <location>
        <position position="1"/>
    </location>
</feature>
<sequence length="66" mass="7723">HELGSYITFPDTSNTHFHSHCEACSELLIHLDIYIRFLESAWDRKESTAFTNIELNLYKALHDILT</sequence>
<keyword evidence="2" id="KW-1185">Reference proteome</keyword>
<proteinExistence type="predicted"/>
<evidence type="ECO:0000313" key="2">
    <source>
        <dbReference type="Proteomes" id="UP000054279"/>
    </source>
</evidence>
<feature type="non-terminal residue" evidence="1">
    <location>
        <position position="66"/>
    </location>
</feature>
<dbReference type="AlphaFoldDB" id="A0A0C9V1Q3"/>
<dbReference type="HOGENOM" id="CLU_204266_0_0_1"/>
<accession>A0A0C9V1Q3</accession>
<evidence type="ECO:0000313" key="1">
    <source>
        <dbReference type="EMBL" id="KIJ35617.1"/>
    </source>
</evidence>
<gene>
    <name evidence="1" type="ORF">M422DRAFT_81738</name>
</gene>
<dbReference type="OrthoDB" id="3052721at2759"/>
<dbReference type="EMBL" id="KN837187">
    <property type="protein sequence ID" value="KIJ35617.1"/>
    <property type="molecule type" value="Genomic_DNA"/>
</dbReference>
<organism evidence="1 2">
    <name type="scientific">Sphaerobolus stellatus (strain SS14)</name>
    <dbReference type="NCBI Taxonomy" id="990650"/>
    <lineage>
        <taxon>Eukaryota</taxon>
        <taxon>Fungi</taxon>
        <taxon>Dikarya</taxon>
        <taxon>Basidiomycota</taxon>
        <taxon>Agaricomycotina</taxon>
        <taxon>Agaricomycetes</taxon>
        <taxon>Phallomycetidae</taxon>
        <taxon>Geastrales</taxon>
        <taxon>Sphaerobolaceae</taxon>
        <taxon>Sphaerobolus</taxon>
    </lineage>
</organism>
<reference evidence="1 2" key="1">
    <citation type="submission" date="2014-06" db="EMBL/GenBank/DDBJ databases">
        <title>Evolutionary Origins and Diversification of the Mycorrhizal Mutualists.</title>
        <authorList>
            <consortium name="DOE Joint Genome Institute"/>
            <consortium name="Mycorrhizal Genomics Consortium"/>
            <person name="Kohler A."/>
            <person name="Kuo A."/>
            <person name="Nagy L.G."/>
            <person name="Floudas D."/>
            <person name="Copeland A."/>
            <person name="Barry K.W."/>
            <person name="Cichocki N."/>
            <person name="Veneault-Fourrey C."/>
            <person name="LaButti K."/>
            <person name="Lindquist E.A."/>
            <person name="Lipzen A."/>
            <person name="Lundell T."/>
            <person name="Morin E."/>
            <person name="Murat C."/>
            <person name="Riley R."/>
            <person name="Ohm R."/>
            <person name="Sun H."/>
            <person name="Tunlid A."/>
            <person name="Henrissat B."/>
            <person name="Grigoriev I.V."/>
            <person name="Hibbett D.S."/>
            <person name="Martin F."/>
        </authorList>
    </citation>
    <scope>NUCLEOTIDE SEQUENCE [LARGE SCALE GENOMIC DNA]</scope>
    <source>
        <strain evidence="1 2">SS14</strain>
    </source>
</reference>
<name>A0A0C9V1Q3_SPHS4</name>